<dbReference type="EnsemblPlants" id="TraesCS2A02G471400.1">
    <property type="protein sequence ID" value="TraesCS2A02G471400.1.cds1"/>
    <property type="gene ID" value="TraesCS2A02G471400"/>
</dbReference>
<dbReference type="Proteomes" id="UP000019116">
    <property type="component" value="Chromosome 2A"/>
</dbReference>
<dbReference type="Gramene" id="TraesCAD_scaffold_061930_01G000400.1">
    <property type="protein sequence ID" value="TraesCAD_scaffold_061930_01G000400.1"/>
    <property type="gene ID" value="TraesCAD_scaffold_061930_01G000400"/>
</dbReference>
<protein>
    <recommendedName>
        <fullName evidence="9">AAA+ ATPase domain-containing protein</fullName>
    </recommendedName>
</protein>
<dbReference type="GO" id="GO:0008540">
    <property type="term" value="C:proteasome regulatory particle, base subcomplex"/>
    <property type="evidence" value="ECO:0000318"/>
    <property type="project" value="GO_Central"/>
</dbReference>
<dbReference type="Gramene" id="TraesSYM2A03G00787050.1">
    <property type="protein sequence ID" value="TraesSYM2A03G00787050.1.CDS1"/>
    <property type="gene ID" value="TraesSYM2A03G00787050"/>
</dbReference>
<dbReference type="Pfam" id="PF17862">
    <property type="entry name" value="AAA_lid_3"/>
    <property type="match status" value="1"/>
</dbReference>
<dbReference type="RefSeq" id="XP_044453874.1">
    <property type="nucleotide sequence ID" value="XM_044597939.1"/>
</dbReference>
<evidence type="ECO:0000256" key="8">
    <source>
        <dbReference type="SAM" id="Coils"/>
    </source>
</evidence>
<dbReference type="InterPro" id="IPR003593">
    <property type="entry name" value="AAA+_ATPase"/>
</dbReference>
<dbReference type="GO" id="GO:0043161">
    <property type="term" value="P:proteasome-mediated ubiquitin-dependent protein catabolic process"/>
    <property type="evidence" value="ECO:0000318"/>
    <property type="project" value="GO_Central"/>
</dbReference>
<accession>A0A3B6B6L8</accession>
<dbReference type="Pfam" id="PF00004">
    <property type="entry name" value="AAA"/>
    <property type="match status" value="1"/>
</dbReference>
<dbReference type="Gramene" id="TraesJUL2A03G00783810.1">
    <property type="protein sequence ID" value="TraesJUL2A03G00783810.1.CDS1"/>
    <property type="gene ID" value="TraesJUL2A03G00783810"/>
</dbReference>
<keyword evidence="3" id="KW-0963">Cytoplasm</keyword>
<dbReference type="Gramene" id="TraesCS2A03G1107000.1">
    <property type="protein sequence ID" value="TraesCS2A03G1107000.1.CDS1"/>
    <property type="gene ID" value="TraesCS2A03G1107000"/>
</dbReference>
<keyword evidence="4 7" id="KW-0547">Nucleotide-binding</keyword>
<dbReference type="InterPro" id="IPR012340">
    <property type="entry name" value="NA-bd_OB-fold"/>
</dbReference>
<dbReference type="Gramene" id="TraesPARA_EIv1.0_0355500.1">
    <property type="protein sequence ID" value="TraesPARA_EIv1.0_0355500.1.CDS1"/>
    <property type="gene ID" value="TraesPARA_EIv1.0_0355500"/>
</dbReference>
<comment type="subcellular location">
    <subcellularLocation>
        <location evidence="1">Cytoplasm</location>
    </subcellularLocation>
</comment>
<dbReference type="Gramene" id="TraesCLE_scaffold_115563_01G000200.1">
    <property type="protein sequence ID" value="TraesCLE_scaffold_115563_01G000200.1"/>
    <property type="gene ID" value="TraesCLE_scaffold_115563_01G000200"/>
</dbReference>
<dbReference type="InterPro" id="IPR032501">
    <property type="entry name" value="Prot_ATP_ID_OB_2nd"/>
</dbReference>
<dbReference type="AlphaFoldDB" id="A0A3B6B6L8"/>
<feature type="domain" description="AAA+ ATPase" evidence="9">
    <location>
        <begin position="230"/>
        <end position="371"/>
    </location>
</feature>
<dbReference type="Gene3D" id="2.40.50.140">
    <property type="entry name" value="Nucleic acid-binding proteins"/>
    <property type="match status" value="1"/>
</dbReference>
<dbReference type="STRING" id="4565.A0A3B6B6L8"/>
<evidence type="ECO:0000256" key="5">
    <source>
        <dbReference type="ARBA" id="ARBA00022840"/>
    </source>
</evidence>
<dbReference type="Gene3D" id="3.40.50.300">
    <property type="entry name" value="P-loop containing nucleotide triphosphate hydrolases"/>
    <property type="match status" value="1"/>
</dbReference>
<dbReference type="Gene3D" id="1.10.8.60">
    <property type="match status" value="1"/>
</dbReference>
<evidence type="ECO:0000256" key="1">
    <source>
        <dbReference type="ARBA" id="ARBA00004496"/>
    </source>
</evidence>
<evidence type="ECO:0000313" key="10">
    <source>
        <dbReference type="EnsemblPlants" id="TraesCS2A02G471400.1.cds1"/>
    </source>
</evidence>
<gene>
    <name evidence="10" type="primary">LOC123186151</name>
</gene>
<dbReference type="InterPro" id="IPR027417">
    <property type="entry name" value="P-loop_NTPase"/>
</dbReference>
<dbReference type="GO" id="GO:0036402">
    <property type="term" value="F:proteasome-activating activity"/>
    <property type="evidence" value="ECO:0000318"/>
    <property type="project" value="GO_Central"/>
</dbReference>
<dbReference type="GeneID" id="123186151"/>
<dbReference type="Gramene" id="TraesROB_scaffold_098539_01G000400.1">
    <property type="protein sequence ID" value="TraesROB_scaffold_098539_01G000400.1"/>
    <property type="gene ID" value="TraesROB_scaffold_098539_01G000400"/>
</dbReference>
<dbReference type="InterPro" id="IPR041569">
    <property type="entry name" value="AAA_lid_3"/>
</dbReference>
<reference evidence="10" key="2">
    <citation type="submission" date="2018-10" db="UniProtKB">
        <authorList>
            <consortium name="EnsemblPlants"/>
        </authorList>
    </citation>
    <scope>IDENTIFICATION</scope>
</reference>
<dbReference type="Gramene" id="TraesMAC2A03G00778110.1">
    <property type="protein sequence ID" value="TraesMAC2A03G00778110.1.CDS1"/>
    <property type="gene ID" value="TraesMAC2A03G00778110"/>
</dbReference>
<dbReference type="PROSITE" id="PS00674">
    <property type="entry name" value="AAA"/>
    <property type="match status" value="1"/>
</dbReference>
<dbReference type="SUPFAM" id="SSF52540">
    <property type="entry name" value="P-loop containing nucleoside triphosphate hydrolases"/>
    <property type="match status" value="1"/>
</dbReference>
<keyword evidence="11" id="KW-1185">Reference proteome</keyword>
<evidence type="ECO:0000256" key="7">
    <source>
        <dbReference type="RuleBase" id="RU003651"/>
    </source>
</evidence>
<evidence type="ECO:0000256" key="4">
    <source>
        <dbReference type="ARBA" id="ARBA00022741"/>
    </source>
</evidence>
<dbReference type="Gramene" id="TraesNOR2A03G00789410.1">
    <property type="protein sequence ID" value="TraesNOR2A03G00789410.1.CDS1"/>
    <property type="gene ID" value="TraesNOR2A03G00789410"/>
</dbReference>
<dbReference type="InterPro" id="IPR050221">
    <property type="entry name" value="26S_Proteasome_ATPase"/>
</dbReference>
<dbReference type="SMART" id="SM00382">
    <property type="entry name" value="AAA"/>
    <property type="match status" value="1"/>
</dbReference>
<keyword evidence="6" id="KW-0647">Proteasome</keyword>
<evidence type="ECO:0000313" key="11">
    <source>
        <dbReference type="Proteomes" id="UP000019116"/>
    </source>
</evidence>
<dbReference type="InterPro" id="IPR003959">
    <property type="entry name" value="ATPase_AAA_core"/>
</dbReference>
<evidence type="ECO:0000256" key="6">
    <source>
        <dbReference type="ARBA" id="ARBA00022942"/>
    </source>
</evidence>
<dbReference type="InterPro" id="IPR003960">
    <property type="entry name" value="ATPase_AAA_CS"/>
</dbReference>
<name>A0A3B6B6L8_WHEAT</name>
<dbReference type="Gramene" id="TraesSTA2A03G00777360.1">
    <property type="protein sequence ID" value="TraesSTA2A03G00777360.1.CDS1"/>
    <property type="gene ID" value="TraesSTA2A03G00777360"/>
</dbReference>
<feature type="coiled-coil region" evidence="8">
    <location>
        <begin position="64"/>
        <end position="91"/>
    </location>
</feature>
<evidence type="ECO:0000256" key="2">
    <source>
        <dbReference type="ARBA" id="ARBA00006914"/>
    </source>
</evidence>
<reference evidence="10" key="1">
    <citation type="submission" date="2018-08" db="EMBL/GenBank/DDBJ databases">
        <authorList>
            <person name="Rossello M."/>
        </authorList>
    </citation>
    <scope>NUCLEOTIDE SEQUENCE [LARGE SCALE GENOMIC DNA]</scope>
    <source>
        <strain evidence="10">cv. Chinese Spring</strain>
    </source>
</reference>
<sequence>MAASAKSLHPTPSDLTVQQCHYPCPCDVEYDDSVELSLPPRPPIPRELMDDLGIGLDTGDVGENADLFRQFMALEKELDLLECEEEDLRIEIADLLPMVRLMEAEHEYQHKTKCGGALIVGHVVEVVDEGHAVVTTSARPFAFCVPVLGDVDRALLKPSANVALSMSNLAVVQVLPADSGWTVPLVNATERPSVTYADVVGCEEQKREVLEAVELPLTHPELFARAGVEAPRGVLLHGPPGTGKTMLAKAVAHHTSAAFIRVSGSEFVNRHPGEGPRMVREVFQAARENAPAIIFFDEVDAIAAARTDSDDASAADREVYRVLLELLAQMDGFDQCPDVRVIMATNRADALDPALLRPGRLDRRVEFPLPGRAQKRRLFQACTAGMPLDGGVDLEDLVARHEEMSAADIDAVCREAGMRAVRDRRCVVTREDLEEGYHAVAKHIDRGADQFAFYSL</sequence>
<comment type="similarity">
    <text evidence="2 7">Belongs to the AAA ATPase family.</text>
</comment>
<dbReference type="Gramene" id="TraesLAC2A03G00783140.1">
    <property type="protein sequence ID" value="TraesLAC2A03G00783140.1.CDS1"/>
    <property type="gene ID" value="TraesLAC2A03G00783140"/>
</dbReference>
<dbReference type="GO" id="GO:0005524">
    <property type="term" value="F:ATP binding"/>
    <property type="evidence" value="ECO:0007669"/>
    <property type="project" value="UniProtKB-KW"/>
</dbReference>
<dbReference type="OrthoDB" id="656954at2759"/>
<evidence type="ECO:0000259" key="9">
    <source>
        <dbReference type="SMART" id="SM00382"/>
    </source>
</evidence>
<dbReference type="GO" id="GO:0005737">
    <property type="term" value="C:cytoplasm"/>
    <property type="evidence" value="ECO:0007669"/>
    <property type="project" value="UniProtKB-SubCell"/>
</dbReference>
<organism evidence="10">
    <name type="scientific">Triticum aestivum</name>
    <name type="common">Wheat</name>
    <dbReference type="NCBI Taxonomy" id="4565"/>
    <lineage>
        <taxon>Eukaryota</taxon>
        <taxon>Viridiplantae</taxon>
        <taxon>Streptophyta</taxon>
        <taxon>Embryophyta</taxon>
        <taxon>Tracheophyta</taxon>
        <taxon>Spermatophyta</taxon>
        <taxon>Magnoliopsida</taxon>
        <taxon>Liliopsida</taxon>
        <taxon>Poales</taxon>
        <taxon>Poaceae</taxon>
        <taxon>BOP clade</taxon>
        <taxon>Pooideae</taxon>
        <taxon>Triticodae</taxon>
        <taxon>Triticeae</taxon>
        <taxon>Triticinae</taxon>
        <taxon>Triticum</taxon>
    </lineage>
</organism>
<dbReference type="GO" id="GO:0016887">
    <property type="term" value="F:ATP hydrolysis activity"/>
    <property type="evidence" value="ECO:0007669"/>
    <property type="project" value="InterPro"/>
</dbReference>
<proteinExistence type="inferred from homology"/>
<keyword evidence="8" id="KW-0175">Coiled coil</keyword>
<dbReference type="FunFam" id="3.40.50.300:FF:000033">
    <property type="entry name" value="26S protease regulatory subunit 6B"/>
    <property type="match status" value="1"/>
</dbReference>
<keyword evidence="5 7" id="KW-0067">ATP-binding</keyword>
<evidence type="ECO:0000256" key="3">
    <source>
        <dbReference type="ARBA" id="ARBA00022490"/>
    </source>
</evidence>
<dbReference type="Gramene" id="TraesKAR2A01G0450040.1">
    <property type="protein sequence ID" value="cds.TraesKAR2A01G0450040.1"/>
    <property type="gene ID" value="TraesKAR2A01G0450040"/>
</dbReference>
<dbReference type="Pfam" id="PF16450">
    <property type="entry name" value="Prot_ATP_ID_OB_C"/>
    <property type="match status" value="1"/>
</dbReference>
<dbReference type="SMR" id="A0A3B6B6L8"/>
<dbReference type="PANTHER" id="PTHR23073">
    <property type="entry name" value="26S PROTEASOME REGULATORY SUBUNIT"/>
    <property type="match status" value="1"/>
</dbReference>
<dbReference type="Gramene" id="TraesCS2A02G471400.1">
    <property type="protein sequence ID" value="TraesCS2A02G471400.1.cds1"/>
    <property type="gene ID" value="TraesCS2A02G471400"/>
</dbReference>
<dbReference type="OMA" id="HEYQHKT"/>